<protein>
    <submittedName>
        <fullName evidence="1">Uncharacterized protein</fullName>
    </submittedName>
</protein>
<keyword evidence="2" id="KW-1185">Reference proteome</keyword>
<evidence type="ECO:0000313" key="2">
    <source>
        <dbReference type="Proteomes" id="UP001372338"/>
    </source>
</evidence>
<organism evidence="1 2">
    <name type="scientific">Crotalaria pallida</name>
    <name type="common">Smooth rattlebox</name>
    <name type="synonym">Crotalaria striata</name>
    <dbReference type="NCBI Taxonomy" id="3830"/>
    <lineage>
        <taxon>Eukaryota</taxon>
        <taxon>Viridiplantae</taxon>
        <taxon>Streptophyta</taxon>
        <taxon>Embryophyta</taxon>
        <taxon>Tracheophyta</taxon>
        <taxon>Spermatophyta</taxon>
        <taxon>Magnoliopsida</taxon>
        <taxon>eudicotyledons</taxon>
        <taxon>Gunneridae</taxon>
        <taxon>Pentapetalae</taxon>
        <taxon>rosids</taxon>
        <taxon>fabids</taxon>
        <taxon>Fabales</taxon>
        <taxon>Fabaceae</taxon>
        <taxon>Papilionoideae</taxon>
        <taxon>50 kb inversion clade</taxon>
        <taxon>genistoids sensu lato</taxon>
        <taxon>core genistoids</taxon>
        <taxon>Crotalarieae</taxon>
        <taxon>Crotalaria</taxon>
    </lineage>
</organism>
<reference evidence="1 2" key="1">
    <citation type="submission" date="2024-01" db="EMBL/GenBank/DDBJ databases">
        <title>The genomes of 5 underutilized Papilionoideae crops provide insights into root nodulation and disease resistanc.</title>
        <authorList>
            <person name="Yuan L."/>
        </authorList>
    </citation>
    <scope>NUCLEOTIDE SEQUENCE [LARGE SCALE GENOMIC DNA]</scope>
    <source>
        <strain evidence="1">ZHUSHIDOU_FW_LH</strain>
        <tissue evidence="1">Leaf</tissue>
    </source>
</reference>
<name>A0AAN9ECS4_CROPI</name>
<comment type="caution">
    <text evidence="1">The sequence shown here is derived from an EMBL/GenBank/DDBJ whole genome shotgun (WGS) entry which is preliminary data.</text>
</comment>
<accession>A0AAN9ECS4</accession>
<proteinExistence type="predicted"/>
<sequence>MPVELVGVWELPIVRSVMGLLNLLLIGDLHQWALLNLSSPLDPEVDIPWSSIWAHACYYIWCWRNYETFRHDFHRPSMPGSYIHSGVKNYLEAVDVVGAKVSRVGYEALIGWMPPVEDWISLNSDGAS</sequence>
<dbReference type="Proteomes" id="UP001372338">
    <property type="component" value="Unassembled WGS sequence"/>
</dbReference>
<dbReference type="AlphaFoldDB" id="A0AAN9ECS4"/>
<evidence type="ECO:0000313" key="1">
    <source>
        <dbReference type="EMBL" id="KAK7247570.1"/>
    </source>
</evidence>
<dbReference type="EMBL" id="JAYWIO010000008">
    <property type="protein sequence ID" value="KAK7247570.1"/>
    <property type="molecule type" value="Genomic_DNA"/>
</dbReference>
<gene>
    <name evidence="1" type="ORF">RIF29_42455</name>
</gene>